<keyword evidence="2" id="KW-0812">Transmembrane</keyword>
<evidence type="ECO:0000313" key="4">
    <source>
        <dbReference type="Proteomes" id="UP000267096"/>
    </source>
</evidence>
<sequence length="164" mass="19047">MNIVRARVCTKPIKIASTIAHLQRAESLMSANLPNVSGGDPRSGKMSRRNGTEPLKRFTEAKKAIGEIYNDLEGYVSDLSTFYHEVINGQNIVPEQQMGEVERFMDTIKTIKEIFHRDTMKVVFFGRWLLFFKFILIYYYYFFIVCSIMIMMIVIIERATEKAQ</sequence>
<dbReference type="WBParaSite" id="ASIM_0000280401-mRNA-1">
    <property type="protein sequence ID" value="ASIM_0000280401-mRNA-1"/>
    <property type="gene ID" value="ASIM_0000280401"/>
</dbReference>
<evidence type="ECO:0000256" key="2">
    <source>
        <dbReference type="SAM" id="Phobius"/>
    </source>
</evidence>
<evidence type="ECO:0000313" key="5">
    <source>
        <dbReference type="WBParaSite" id="ASIM_0000280401-mRNA-1"/>
    </source>
</evidence>
<dbReference type="OrthoDB" id="6256226at2759"/>
<accession>A0A0M3J5H3</accession>
<protein>
    <submittedName>
        <fullName evidence="5">Transmembrane GTPase fzo-1 (inferred by orthology to a C. elegans protein)</fullName>
    </submittedName>
</protein>
<keyword evidence="4" id="KW-1185">Reference proteome</keyword>
<organism evidence="5">
    <name type="scientific">Anisakis simplex</name>
    <name type="common">Herring worm</name>
    <dbReference type="NCBI Taxonomy" id="6269"/>
    <lineage>
        <taxon>Eukaryota</taxon>
        <taxon>Metazoa</taxon>
        <taxon>Ecdysozoa</taxon>
        <taxon>Nematoda</taxon>
        <taxon>Chromadorea</taxon>
        <taxon>Rhabditida</taxon>
        <taxon>Spirurina</taxon>
        <taxon>Ascaridomorpha</taxon>
        <taxon>Ascaridoidea</taxon>
        <taxon>Anisakidae</taxon>
        <taxon>Anisakis</taxon>
        <taxon>Anisakis simplex complex</taxon>
    </lineage>
</organism>
<dbReference type="AlphaFoldDB" id="A0A0M3J5H3"/>
<evidence type="ECO:0000256" key="1">
    <source>
        <dbReference type="SAM" id="MobiDB-lite"/>
    </source>
</evidence>
<feature type="region of interest" description="Disordered" evidence="1">
    <location>
        <begin position="32"/>
        <end position="52"/>
    </location>
</feature>
<evidence type="ECO:0000313" key="3">
    <source>
        <dbReference type="EMBL" id="VDK20348.1"/>
    </source>
</evidence>
<dbReference type="Proteomes" id="UP000267096">
    <property type="component" value="Unassembled WGS sequence"/>
</dbReference>
<dbReference type="EMBL" id="UYRR01003659">
    <property type="protein sequence ID" value="VDK20348.1"/>
    <property type="molecule type" value="Genomic_DNA"/>
</dbReference>
<reference evidence="5" key="1">
    <citation type="submission" date="2017-02" db="UniProtKB">
        <authorList>
            <consortium name="WormBaseParasite"/>
        </authorList>
    </citation>
    <scope>IDENTIFICATION</scope>
</reference>
<feature type="transmembrane region" description="Helical" evidence="2">
    <location>
        <begin position="130"/>
        <end position="156"/>
    </location>
</feature>
<keyword evidence="2" id="KW-1133">Transmembrane helix</keyword>
<name>A0A0M3J5H3_ANISI</name>
<keyword evidence="2" id="KW-0472">Membrane</keyword>
<gene>
    <name evidence="3" type="ORF">ASIM_LOCUS2656</name>
</gene>
<reference evidence="3 4" key="2">
    <citation type="submission" date="2018-11" db="EMBL/GenBank/DDBJ databases">
        <authorList>
            <consortium name="Pathogen Informatics"/>
        </authorList>
    </citation>
    <scope>NUCLEOTIDE SEQUENCE [LARGE SCALE GENOMIC DNA]</scope>
</reference>
<proteinExistence type="predicted"/>